<comment type="caution">
    <text evidence="2">The sequence shown here is derived from an EMBL/GenBank/DDBJ whole genome shotgun (WGS) entry which is preliminary data.</text>
</comment>
<reference evidence="2" key="2">
    <citation type="submission" date="2020-09" db="EMBL/GenBank/DDBJ databases">
        <authorList>
            <person name="Sun Q."/>
            <person name="Zhou Y."/>
        </authorList>
    </citation>
    <scope>NUCLEOTIDE SEQUENCE</scope>
    <source>
        <strain evidence="2">CGMCC 1.6293</strain>
    </source>
</reference>
<protein>
    <recommendedName>
        <fullName evidence="4">Curlin associated repeat-containing protein</fullName>
    </recommendedName>
</protein>
<dbReference type="EMBL" id="BMLF01000001">
    <property type="protein sequence ID" value="GGL94309.1"/>
    <property type="molecule type" value="Genomic_DNA"/>
</dbReference>
<evidence type="ECO:0000313" key="3">
    <source>
        <dbReference type="Proteomes" id="UP000649829"/>
    </source>
</evidence>
<evidence type="ECO:0000256" key="1">
    <source>
        <dbReference type="SAM" id="SignalP"/>
    </source>
</evidence>
<name>A0A917STL5_9RHOB</name>
<dbReference type="AlphaFoldDB" id="A0A917STL5"/>
<proteinExistence type="predicted"/>
<keyword evidence="1" id="KW-0732">Signal</keyword>
<accession>A0A917STL5</accession>
<organism evidence="2 3">
    <name type="scientific">Pseudooceanicola nanhaiensis</name>
    <dbReference type="NCBI Taxonomy" id="375761"/>
    <lineage>
        <taxon>Bacteria</taxon>
        <taxon>Pseudomonadati</taxon>
        <taxon>Pseudomonadota</taxon>
        <taxon>Alphaproteobacteria</taxon>
        <taxon>Rhodobacterales</taxon>
        <taxon>Paracoccaceae</taxon>
        <taxon>Pseudooceanicola</taxon>
    </lineage>
</organism>
<evidence type="ECO:0000313" key="2">
    <source>
        <dbReference type="EMBL" id="GGL94309.1"/>
    </source>
</evidence>
<evidence type="ECO:0008006" key="4">
    <source>
        <dbReference type="Google" id="ProtNLM"/>
    </source>
</evidence>
<dbReference type="RefSeq" id="WP_156954652.1">
    <property type="nucleotide sequence ID" value="NZ_CAXRGS010000082.1"/>
</dbReference>
<feature type="signal peptide" evidence="1">
    <location>
        <begin position="1"/>
        <end position="24"/>
    </location>
</feature>
<sequence length="211" mass="20549">MISMRKTGAAALAAAVVFGSPAFAGNDNTLFIIQESSSGGIGNTLFVDQQNASNSVVAGDAQGTTPAQQTGFGNAATVTVTGDGGSVALLQNNPVVSGSAADVNSATLSVGALASVLLRQDGFGNDGSVDVAGVGAFGSLTQIGNGNFGEVSVTGNGASGALSQEGNNNTFGLQVTGANVTYTQVGNNLSTATLPTVVSNGGTVSITQTRN</sequence>
<dbReference type="Proteomes" id="UP000649829">
    <property type="component" value="Unassembled WGS sequence"/>
</dbReference>
<gene>
    <name evidence="2" type="ORF">GCM10011534_15620</name>
</gene>
<feature type="chain" id="PRO_5037908520" description="Curlin associated repeat-containing protein" evidence="1">
    <location>
        <begin position="25"/>
        <end position="211"/>
    </location>
</feature>
<keyword evidence="3" id="KW-1185">Reference proteome</keyword>
<reference evidence="2" key="1">
    <citation type="journal article" date="2014" name="Int. J. Syst. Evol. Microbiol.">
        <title>Complete genome sequence of Corynebacterium casei LMG S-19264T (=DSM 44701T), isolated from a smear-ripened cheese.</title>
        <authorList>
            <consortium name="US DOE Joint Genome Institute (JGI-PGF)"/>
            <person name="Walter F."/>
            <person name="Albersmeier A."/>
            <person name="Kalinowski J."/>
            <person name="Ruckert C."/>
        </authorList>
    </citation>
    <scope>NUCLEOTIDE SEQUENCE</scope>
    <source>
        <strain evidence="2">CGMCC 1.6293</strain>
    </source>
</reference>